<comment type="caution">
    <text evidence="2">The sequence shown here is derived from an EMBL/GenBank/DDBJ whole genome shotgun (WGS) entry which is preliminary data.</text>
</comment>
<dbReference type="InterPro" id="IPR036280">
    <property type="entry name" value="Multihaem_cyt_sf"/>
</dbReference>
<dbReference type="InterPro" id="IPR029467">
    <property type="entry name" value="Cyt_c7-like"/>
</dbReference>
<dbReference type="Proteomes" id="UP001108027">
    <property type="component" value="Unassembled WGS sequence"/>
</dbReference>
<sequence length="221" mass="24883">MPQIFRPGANALTWMVLALAALLLVALVVVAAGYYRSPYYSQIGDRPAQPVPFSHKHHVGELGLDCRYCHTGVTQSDFAGVPESEICMTCHSQLWTDAEMLAPVRDSLRDGEPLHWQRVHDLPDYVRFSHSGHVNHGVPCEACHGRVDREPLTTKRETLFMQFCLDCHRNPGPRLRPPRAVFEMGWAPEAGTDRDALGDRLMARYHTPSTDRLTDCSLCHQ</sequence>
<protein>
    <submittedName>
        <fullName evidence="2">Cytochrome c family protein</fullName>
    </submittedName>
</protein>
<evidence type="ECO:0000313" key="3">
    <source>
        <dbReference type="Proteomes" id="UP001108027"/>
    </source>
</evidence>
<evidence type="ECO:0000259" key="1">
    <source>
        <dbReference type="Pfam" id="PF14522"/>
    </source>
</evidence>
<dbReference type="Gene3D" id="3.90.10.10">
    <property type="entry name" value="Cytochrome C3"/>
    <property type="match status" value="2"/>
</dbReference>
<feature type="domain" description="Cytochrome c7-like" evidence="1">
    <location>
        <begin position="52"/>
        <end position="93"/>
    </location>
</feature>
<dbReference type="PANTHER" id="PTHR39425:SF1">
    <property type="entry name" value="CYTOCHROME C7-LIKE DOMAIN-CONTAINING PROTEIN"/>
    <property type="match status" value="1"/>
</dbReference>
<dbReference type="PANTHER" id="PTHR39425">
    <property type="entry name" value="LIPOPROTEIN CYTOCHROME C"/>
    <property type="match status" value="1"/>
</dbReference>
<organism evidence="2 3">
    <name type="scientific">Alloalcanivorax marinus</name>
    <dbReference type="NCBI Taxonomy" id="1177169"/>
    <lineage>
        <taxon>Bacteria</taxon>
        <taxon>Pseudomonadati</taxon>
        <taxon>Pseudomonadota</taxon>
        <taxon>Gammaproteobacteria</taxon>
        <taxon>Oceanospirillales</taxon>
        <taxon>Alcanivoracaceae</taxon>
        <taxon>Alloalcanivorax</taxon>
    </lineage>
</organism>
<gene>
    <name evidence="2" type="ORF">LL252_11905</name>
</gene>
<accession>A0A9Q3UL81</accession>
<reference evidence="2" key="1">
    <citation type="submission" date="2021-10" db="EMBL/GenBank/DDBJ databases">
        <title>The diversity and Nitrogen Metabolism of Culturable Nitrate-Utilizing Bacteria Within the Oxygen Minimum Zone of the Changjiang (Yangtze River)Estuary.</title>
        <authorList>
            <person name="Zhang D."/>
            <person name="Zheng J."/>
            <person name="Liu S."/>
            <person name="He W."/>
        </authorList>
    </citation>
    <scope>NUCLEOTIDE SEQUENCE</scope>
    <source>
        <strain evidence="2">FXH-223</strain>
    </source>
</reference>
<dbReference type="EMBL" id="JAJGNA010000014">
    <property type="protein sequence ID" value="MCC4309276.1"/>
    <property type="molecule type" value="Genomic_DNA"/>
</dbReference>
<name>A0A9Q3UL81_9GAMM</name>
<dbReference type="AlphaFoldDB" id="A0A9Q3UL81"/>
<evidence type="ECO:0000313" key="2">
    <source>
        <dbReference type="EMBL" id="MCC4309276.1"/>
    </source>
</evidence>
<dbReference type="SUPFAM" id="SSF48695">
    <property type="entry name" value="Multiheme cytochromes"/>
    <property type="match status" value="1"/>
</dbReference>
<dbReference type="CDD" id="cd08168">
    <property type="entry name" value="Cytochrom_C3"/>
    <property type="match status" value="1"/>
</dbReference>
<keyword evidence="3" id="KW-1185">Reference proteome</keyword>
<dbReference type="RefSeq" id="WP_204428657.1">
    <property type="nucleotide sequence ID" value="NZ_ARXL01000037.1"/>
</dbReference>
<dbReference type="Pfam" id="PF14522">
    <property type="entry name" value="Cytochrome_C7"/>
    <property type="match status" value="1"/>
</dbReference>
<proteinExistence type="predicted"/>